<feature type="region of interest" description="Disordered" evidence="5">
    <location>
        <begin position="120"/>
        <end position="158"/>
    </location>
</feature>
<dbReference type="InterPro" id="IPR007348">
    <property type="entry name" value="CopC_dom"/>
</dbReference>
<dbReference type="GO" id="GO:0046688">
    <property type="term" value="P:response to copper ion"/>
    <property type="evidence" value="ECO:0007669"/>
    <property type="project" value="InterPro"/>
</dbReference>
<gene>
    <name evidence="9" type="primary">ycnJ_1</name>
    <name evidence="9" type="ORF">BN988_02903</name>
</gene>
<reference evidence="9" key="2">
    <citation type="submission" date="2014-03" db="EMBL/GenBank/DDBJ databases">
        <authorList>
            <person name="Urmite Genomes"/>
        </authorList>
    </citation>
    <scope>NUCLEOTIDE SEQUENCE</scope>
    <source>
        <strain evidence="9">S1</strain>
    </source>
</reference>
<sequence>MKRIFFAVALFLFITSITNSAFAHSHIEGSNPEDGEVVTEALQEIVLTFDGSIEEGSTVEVTTAEGQSIEVEEIAIDENTVTATIANSLSNGEYQVDWDIISADGHPLDGEFSFTMNAPEEETADEEETGDPAEATEDEETTESPEQSTRDQDTGTEEGSSSIVIVLVVLLVIIVAGGVMYFIKKRK</sequence>
<evidence type="ECO:0000256" key="2">
    <source>
        <dbReference type="ARBA" id="ARBA00022723"/>
    </source>
</evidence>
<dbReference type="GO" id="GO:0030313">
    <property type="term" value="C:cell envelope"/>
    <property type="evidence" value="ECO:0007669"/>
    <property type="project" value="UniProtKB-SubCell"/>
</dbReference>
<dbReference type="GO" id="GO:0006825">
    <property type="term" value="P:copper ion transport"/>
    <property type="evidence" value="ECO:0007669"/>
    <property type="project" value="InterPro"/>
</dbReference>
<comment type="caution">
    <text evidence="9">The sequence shown here is derived from an EMBL/GenBank/DDBJ whole genome shotgun (WGS) entry which is preliminary data.</text>
</comment>
<feature type="signal peptide" evidence="7">
    <location>
        <begin position="1"/>
        <end position="23"/>
    </location>
</feature>
<dbReference type="PANTHER" id="PTHR34820">
    <property type="entry name" value="INNER MEMBRANE PROTEIN YEBZ"/>
    <property type="match status" value="1"/>
</dbReference>
<name>W9AF43_9BACI</name>
<keyword evidence="10" id="KW-1185">Reference proteome</keyword>
<dbReference type="eggNOG" id="COG2372">
    <property type="taxonomic scope" value="Bacteria"/>
</dbReference>
<evidence type="ECO:0000256" key="5">
    <source>
        <dbReference type="SAM" id="MobiDB-lite"/>
    </source>
</evidence>
<feature type="transmembrane region" description="Helical" evidence="6">
    <location>
        <begin position="163"/>
        <end position="183"/>
    </location>
</feature>
<evidence type="ECO:0000259" key="8">
    <source>
        <dbReference type="Pfam" id="PF04234"/>
    </source>
</evidence>
<dbReference type="Gene3D" id="2.60.40.1220">
    <property type="match status" value="1"/>
</dbReference>
<evidence type="ECO:0000256" key="1">
    <source>
        <dbReference type="ARBA" id="ARBA00004196"/>
    </source>
</evidence>
<dbReference type="PANTHER" id="PTHR34820:SF4">
    <property type="entry name" value="INNER MEMBRANE PROTEIN YEBZ"/>
    <property type="match status" value="1"/>
</dbReference>
<dbReference type="InterPro" id="IPR032694">
    <property type="entry name" value="CopC/D"/>
</dbReference>
<dbReference type="GO" id="GO:0005886">
    <property type="term" value="C:plasma membrane"/>
    <property type="evidence" value="ECO:0007669"/>
    <property type="project" value="TreeGrafter"/>
</dbReference>
<proteinExistence type="predicted"/>
<keyword evidence="2" id="KW-0479">Metal-binding</keyword>
<keyword evidence="6" id="KW-0812">Transmembrane</keyword>
<dbReference type="RefSeq" id="WP_036577353.1">
    <property type="nucleotide sequence ID" value="NZ_CABLBW010000002.1"/>
</dbReference>
<keyword evidence="6" id="KW-0472">Membrane</keyword>
<dbReference type="AlphaFoldDB" id="W9AF43"/>
<accession>W9AF43</accession>
<keyword evidence="4" id="KW-0186">Copper</keyword>
<evidence type="ECO:0000256" key="7">
    <source>
        <dbReference type="SAM" id="SignalP"/>
    </source>
</evidence>
<organism evidence="9 10">
    <name type="scientific">Oceanobacillus picturae</name>
    <dbReference type="NCBI Taxonomy" id="171693"/>
    <lineage>
        <taxon>Bacteria</taxon>
        <taxon>Bacillati</taxon>
        <taxon>Bacillota</taxon>
        <taxon>Bacilli</taxon>
        <taxon>Bacillales</taxon>
        <taxon>Bacillaceae</taxon>
        <taxon>Oceanobacillus</taxon>
    </lineage>
</organism>
<feature type="compositionally biased region" description="Acidic residues" evidence="5">
    <location>
        <begin position="120"/>
        <end position="143"/>
    </location>
</feature>
<evidence type="ECO:0000256" key="3">
    <source>
        <dbReference type="ARBA" id="ARBA00022729"/>
    </source>
</evidence>
<protein>
    <submittedName>
        <fullName evidence="9">Copper transport protein YcnJ</fullName>
    </submittedName>
</protein>
<dbReference type="GO" id="GO:0005507">
    <property type="term" value="F:copper ion binding"/>
    <property type="evidence" value="ECO:0007669"/>
    <property type="project" value="InterPro"/>
</dbReference>
<dbReference type="GO" id="GO:0042597">
    <property type="term" value="C:periplasmic space"/>
    <property type="evidence" value="ECO:0007669"/>
    <property type="project" value="InterPro"/>
</dbReference>
<dbReference type="Pfam" id="PF04234">
    <property type="entry name" value="CopC"/>
    <property type="match status" value="1"/>
</dbReference>
<dbReference type="EMBL" id="CCAX010000002">
    <property type="protein sequence ID" value="CDO04349.1"/>
    <property type="molecule type" value="Genomic_DNA"/>
</dbReference>
<feature type="domain" description="CopC" evidence="8">
    <location>
        <begin position="24"/>
        <end position="115"/>
    </location>
</feature>
<keyword evidence="3 7" id="KW-0732">Signal</keyword>
<dbReference type="SUPFAM" id="SSF81296">
    <property type="entry name" value="E set domains"/>
    <property type="match status" value="1"/>
</dbReference>
<dbReference type="InterPro" id="IPR014755">
    <property type="entry name" value="Cu-Rt/internalin_Ig-like"/>
</dbReference>
<dbReference type="InterPro" id="IPR014756">
    <property type="entry name" value="Ig_E-set"/>
</dbReference>
<comment type="subcellular location">
    <subcellularLocation>
        <location evidence="1">Cell envelope</location>
    </subcellularLocation>
</comment>
<reference evidence="9" key="1">
    <citation type="submission" date="2014-03" db="EMBL/GenBank/DDBJ databases">
        <title>Draft genome sequencing of Oceanobacillus picturae strain S1 isolated from human gut.</title>
        <authorList>
            <person name="Croce O."/>
            <person name="Lagier J.C."/>
            <person name="Raoult D."/>
        </authorList>
    </citation>
    <scope>NUCLEOTIDE SEQUENCE [LARGE SCALE GENOMIC DNA]</scope>
    <source>
        <strain evidence="9">S1</strain>
    </source>
</reference>
<dbReference type="Proteomes" id="UP000028863">
    <property type="component" value="Unassembled WGS sequence"/>
</dbReference>
<keyword evidence="6" id="KW-1133">Transmembrane helix</keyword>
<evidence type="ECO:0000256" key="4">
    <source>
        <dbReference type="ARBA" id="ARBA00023008"/>
    </source>
</evidence>
<evidence type="ECO:0000256" key="6">
    <source>
        <dbReference type="SAM" id="Phobius"/>
    </source>
</evidence>
<evidence type="ECO:0000313" key="9">
    <source>
        <dbReference type="EMBL" id="CDO04349.1"/>
    </source>
</evidence>
<dbReference type="STRING" id="171693.BN988_02903"/>
<evidence type="ECO:0000313" key="10">
    <source>
        <dbReference type="Proteomes" id="UP000028863"/>
    </source>
</evidence>
<feature type="chain" id="PRO_5004919446" evidence="7">
    <location>
        <begin position="24"/>
        <end position="187"/>
    </location>
</feature>